<dbReference type="Gene3D" id="4.10.240.10">
    <property type="entry name" value="Zn(2)-C6 fungal-type DNA-binding domain"/>
    <property type="match status" value="1"/>
</dbReference>
<evidence type="ECO:0000256" key="1">
    <source>
        <dbReference type="ARBA" id="ARBA00004123"/>
    </source>
</evidence>
<sequence>MEQVASSTVGQSSRTIGRTKYGKSCVNCSKAKSKCSFLPGHPACERCDRLNKQCKPLVSVRRGEAQEVEPLSHSSGDDLINDKLDQLISLLKARKGDTAPGLAIEAQNYQVADVGSIADTSFSLPMHIRLDPTALTELANNATAETTFSELGQPPQDLQFKRVTIPKLSISPEQATRSFHRFRIKGLPWLPFMHVPDSMTLAELGKEYPMLHLCILVTAATSTSQLYDWSEQFRQTAVKKLYDAGERSLDLLFAIIVFIGWLRHHRQERPFFNLWLHTAITLVSDLGLDKRAQGDNTWWPWHRDSLTSEQSIVEKRAVLAVFVLSSISASSIKSVDSLQWTSHMDNCLQRLEESPEWYGDRVLAIQARCCLITESLNRLAQPLSSFSSGLTADVISIMARQKQKPALVAALELQLAGIKNKIPAYGLEHNVVVKMSIIVTELDVHECVANPETSLDNHGLSISDNLSRYSNQLRCLKDWWYLFLSISPDQFPDVSFPVLTQLIHCIVSLFRLTVLPHPDWDRSLARNTADITEYLKKFAGLVEESHQQVGLLCDRSDDILIKTAKTMRKLRQFFLNMMVMNDLMASNPEEPALDFGEPIPDMMDLDFWSNQWLADMIVSWEK</sequence>
<dbReference type="SUPFAM" id="SSF57701">
    <property type="entry name" value="Zn2/Cys6 DNA-binding domain"/>
    <property type="match status" value="1"/>
</dbReference>
<keyword evidence="5" id="KW-0539">Nucleus</keyword>
<proteinExistence type="predicted"/>
<dbReference type="GO" id="GO:0005634">
    <property type="term" value="C:nucleus"/>
    <property type="evidence" value="ECO:0007669"/>
    <property type="project" value="UniProtKB-SubCell"/>
</dbReference>
<dbReference type="InterPro" id="IPR036864">
    <property type="entry name" value="Zn2-C6_fun-type_DNA-bd_sf"/>
</dbReference>
<evidence type="ECO:0000256" key="4">
    <source>
        <dbReference type="ARBA" id="ARBA00023163"/>
    </source>
</evidence>
<keyword evidence="4" id="KW-0804">Transcription</keyword>
<dbReference type="GO" id="GO:0000981">
    <property type="term" value="F:DNA-binding transcription factor activity, RNA polymerase II-specific"/>
    <property type="evidence" value="ECO:0007669"/>
    <property type="project" value="InterPro"/>
</dbReference>
<keyword evidence="8" id="KW-1185">Reference proteome</keyword>
<evidence type="ECO:0000313" key="8">
    <source>
        <dbReference type="Proteomes" id="UP000664169"/>
    </source>
</evidence>
<accession>A0A8H3EG27</accession>
<evidence type="ECO:0000256" key="3">
    <source>
        <dbReference type="ARBA" id="ARBA00023125"/>
    </source>
</evidence>
<name>A0A8H3EG27_9LECA</name>
<evidence type="ECO:0000256" key="2">
    <source>
        <dbReference type="ARBA" id="ARBA00023015"/>
    </source>
</evidence>
<gene>
    <name evidence="7" type="ORF">GOMPHAMPRED_002881</name>
</gene>
<dbReference type="InterPro" id="IPR051089">
    <property type="entry name" value="prtT"/>
</dbReference>
<organism evidence="7 8">
    <name type="scientific">Gomphillus americanus</name>
    <dbReference type="NCBI Taxonomy" id="1940652"/>
    <lineage>
        <taxon>Eukaryota</taxon>
        <taxon>Fungi</taxon>
        <taxon>Dikarya</taxon>
        <taxon>Ascomycota</taxon>
        <taxon>Pezizomycotina</taxon>
        <taxon>Lecanoromycetes</taxon>
        <taxon>OSLEUM clade</taxon>
        <taxon>Ostropomycetidae</taxon>
        <taxon>Ostropales</taxon>
        <taxon>Graphidaceae</taxon>
        <taxon>Gomphilloideae</taxon>
        <taxon>Gomphillus</taxon>
    </lineage>
</organism>
<feature type="domain" description="Zn(2)-C6 fungal-type" evidence="6">
    <location>
        <begin position="24"/>
        <end position="54"/>
    </location>
</feature>
<dbReference type="CDD" id="cd00067">
    <property type="entry name" value="GAL4"/>
    <property type="match status" value="1"/>
</dbReference>
<comment type="subcellular location">
    <subcellularLocation>
        <location evidence="1">Nucleus</location>
    </subcellularLocation>
</comment>
<reference evidence="7" key="1">
    <citation type="submission" date="2021-03" db="EMBL/GenBank/DDBJ databases">
        <authorList>
            <person name="Tagirdzhanova G."/>
        </authorList>
    </citation>
    <scope>NUCLEOTIDE SEQUENCE</scope>
</reference>
<dbReference type="Proteomes" id="UP000664169">
    <property type="component" value="Unassembled WGS sequence"/>
</dbReference>
<evidence type="ECO:0000256" key="5">
    <source>
        <dbReference type="ARBA" id="ARBA00023242"/>
    </source>
</evidence>
<dbReference type="InterPro" id="IPR001138">
    <property type="entry name" value="Zn2Cys6_DnaBD"/>
</dbReference>
<dbReference type="PANTHER" id="PTHR31845">
    <property type="entry name" value="FINGER DOMAIN PROTEIN, PUTATIVE-RELATED"/>
    <property type="match status" value="1"/>
</dbReference>
<keyword evidence="2" id="KW-0805">Transcription regulation</keyword>
<evidence type="ECO:0000259" key="6">
    <source>
        <dbReference type="PROSITE" id="PS50048"/>
    </source>
</evidence>
<comment type="caution">
    <text evidence="7">The sequence shown here is derived from an EMBL/GenBank/DDBJ whole genome shotgun (WGS) entry which is preliminary data.</text>
</comment>
<dbReference type="AlphaFoldDB" id="A0A8H3EG27"/>
<dbReference type="PROSITE" id="PS00463">
    <property type="entry name" value="ZN2_CY6_FUNGAL_1"/>
    <property type="match status" value="1"/>
</dbReference>
<evidence type="ECO:0000313" key="7">
    <source>
        <dbReference type="EMBL" id="CAF9904563.1"/>
    </source>
</evidence>
<dbReference type="GO" id="GO:0008270">
    <property type="term" value="F:zinc ion binding"/>
    <property type="evidence" value="ECO:0007669"/>
    <property type="project" value="InterPro"/>
</dbReference>
<dbReference type="OrthoDB" id="1600564at2759"/>
<dbReference type="Pfam" id="PF00172">
    <property type="entry name" value="Zn_clus"/>
    <property type="match status" value="1"/>
</dbReference>
<dbReference type="EMBL" id="CAJPDQ010000002">
    <property type="protein sequence ID" value="CAF9904563.1"/>
    <property type="molecule type" value="Genomic_DNA"/>
</dbReference>
<dbReference type="PANTHER" id="PTHR31845:SF32">
    <property type="entry name" value="MISCELLANEOUS ZN(II)2CYS6 TRANSCRIPTION FACTOR (EUROFUNG)-RELATED"/>
    <property type="match status" value="1"/>
</dbReference>
<dbReference type="PROSITE" id="PS50048">
    <property type="entry name" value="ZN2_CY6_FUNGAL_2"/>
    <property type="match status" value="1"/>
</dbReference>
<keyword evidence="3" id="KW-0238">DNA-binding</keyword>
<protein>
    <recommendedName>
        <fullName evidence="6">Zn(2)-C6 fungal-type domain-containing protein</fullName>
    </recommendedName>
</protein>
<dbReference type="GO" id="GO:0000976">
    <property type="term" value="F:transcription cis-regulatory region binding"/>
    <property type="evidence" value="ECO:0007669"/>
    <property type="project" value="TreeGrafter"/>
</dbReference>